<evidence type="ECO:0000313" key="3">
    <source>
        <dbReference type="Proteomes" id="UP000305131"/>
    </source>
</evidence>
<dbReference type="GeneID" id="95773249"/>
<reference evidence="2 3" key="1">
    <citation type="submission" date="2019-05" db="EMBL/GenBank/DDBJ databases">
        <authorList>
            <person name="Zhou X."/>
        </authorList>
    </citation>
    <scope>NUCLEOTIDE SEQUENCE [LARGE SCALE GENOMIC DNA]</scope>
    <source>
        <strain evidence="2 3">DSM 432</strain>
    </source>
</reference>
<dbReference type="RefSeq" id="WP_138398796.1">
    <property type="nucleotide sequence ID" value="NZ_JBAFVI010000001.1"/>
</dbReference>
<evidence type="ECO:0000313" key="2">
    <source>
        <dbReference type="EMBL" id="TLX43887.1"/>
    </source>
</evidence>
<sequence>MTVLRFPSLFNSRRAAARPQAAPQPPAQGVPSPEPAAVPSPAEVVNLEDRRIPKIPLPWCPVSPYVGAVILGAALASATTAYVAADLFTMPSRFAAAVFAPWSA</sequence>
<name>A0A6C1KJS3_XANAU</name>
<feature type="compositionally biased region" description="Pro residues" evidence="1">
    <location>
        <begin position="22"/>
        <end position="38"/>
    </location>
</feature>
<protein>
    <submittedName>
        <fullName evidence="2">Uncharacterized protein</fullName>
    </submittedName>
</protein>
<accession>A0A6C1KJS3</accession>
<comment type="caution">
    <text evidence="2">The sequence shown here is derived from an EMBL/GenBank/DDBJ whole genome shotgun (WGS) entry which is preliminary data.</text>
</comment>
<evidence type="ECO:0000256" key="1">
    <source>
        <dbReference type="SAM" id="MobiDB-lite"/>
    </source>
</evidence>
<gene>
    <name evidence="2" type="ORF">FBQ73_07245</name>
</gene>
<dbReference type="AlphaFoldDB" id="A0A6C1KJS3"/>
<dbReference type="EMBL" id="VAUP01000015">
    <property type="protein sequence ID" value="TLX43887.1"/>
    <property type="molecule type" value="Genomic_DNA"/>
</dbReference>
<dbReference type="Proteomes" id="UP000305131">
    <property type="component" value="Unassembled WGS sequence"/>
</dbReference>
<proteinExistence type="predicted"/>
<organism evidence="2 3">
    <name type="scientific">Xanthobacter autotrophicus</name>
    <dbReference type="NCBI Taxonomy" id="280"/>
    <lineage>
        <taxon>Bacteria</taxon>
        <taxon>Pseudomonadati</taxon>
        <taxon>Pseudomonadota</taxon>
        <taxon>Alphaproteobacteria</taxon>
        <taxon>Hyphomicrobiales</taxon>
        <taxon>Xanthobacteraceae</taxon>
        <taxon>Xanthobacter</taxon>
    </lineage>
</organism>
<feature type="region of interest" description="Disordered" evidence="1">
    <location>
        <begin position="16"/>
        <end position="41"/>
    </location>
</feature>